<keyword evidence="4 7" id="KW-0238">DNA-binding</keyword>
<dbReference type="GO" id="GO:0006355">
    <property type="term" value="P:regulation of DNA-templated transcription"/>
    <property type="evidence" value="ECO:0007669"/>
    <property type="project" value="InterPro"/>
</dbReference>
<protein>
    <submittedName>
        <fullName evidence="10">Two component transcriptional regulator, winged helix family</fullName>
    </submittedName>
</protein>
<evidence type="ECO:0000256" key="7">
    <source>
        <dbReference type="PROSITE-ProRule" id="PRU01091"/>
    </source>
</evidence>
<dbReference type="PANTHER" id="PTHR48111:SF22">
    <property type="entry name" value="REGULATOR OF RPOS"/>
    <property type="match status" value="1"/>
</dbReference>
<dbReference type="CDD" id="cd00383">
    <property type="entry name" value="trans_reg_C"/>
    <property type="match status" value="1"/>
</dbReference>
<evidence type="ECO:0000259" key="8">
    <source>
        <dbReference type="PROSITE" id="PS50110"/>
    </source>
</evidence>
<evidence type="ECO:0000313" key="11">
    <source>
        <dbReference type="Proteomes" id="UP000002221"/>
    </source>
</evidence>
<feature type="domain" description="OmpR/PhoB-type" evidence="9">
    <location>
        <begin position="125"/>
        <end position="223"/>
    </location>
</feature>
<dbReference type="CDD" id="cd19935">
    <property type="entry name" value="REC_OmpR_CusR-like"/>
    <property type="match status" value="1"/>
</dbReference>
<reference evidence="10 11" key="1">
    <citation type="journal article" date="2009" name="Stand. Genomic Sci.">
        <title>Complete genome sequence of Rhodothermus marinus type strain (R-10).</title>
        <authorList>
            <person name="Nolan M."/>
            <person name="Tindall B.J."/>
            <person name="Pomrenke H."/>
            <person name="Lapidus A."/>
            <person name="Copeland A."/>
            <person name="Glavina Del Rio T."/>
            <person name="Lucas S."/>
            <person name="Chen F."/>
            <person name="Tice H."/>
            <person name="Cheng J.F."/>
            <person name="Saunders E."/>
            <person name="Han C."/>
            <person name="Bruce D."/>
            <person name="Goodwin L."/>
            <person name="Chain P."/>
            <person name="Pitluck S."/>
            <person name="Ovchinikova G."/>
            <person name="Pati A."/>
            <person name="Ivanova N."/>
            <person name="Mavromatis K."/>
            <person name="Chen A."/>
            <person name="Palaniappan K."/>
            <person name="Land M."/>
            <person name="Hauser L."/>
            <person name="Chang Y.J."/>
            <person name="Jeffries C.D."/>
            <person name="Brettin T."/>
            <person name="Goker M."/>
            <person name="Bristow J."/>
            <person name="Eisen J.A."/>
            <person name="Markowitz V."/>
            <person name="Hugenholtz P."/>
            <person name="Kyrpides N.C."/>
            <person name="Klenk H.P."/>
            <person name="Detter J.C."/>
        </authorList>
    </citation>
    <scope>NUCLEOTIDE SEQUENCE [LARGE SCALE GENOMIC DNA]</scope>
    <source>
        <strain evidence="11">ATCC 43812 / DSM 4252 / R-10</strain>
    </source>
</reference>
<dbReference type="Proteomes" id="UP000002221">
    <property type="component" value="Chromosome"/>
</dbReference>
<dbReference type="GO" id="GO:0000976">
    <property type="term" value="F:transcription cis-regulatory region binding"/>
    <property type="evidence" value="ECO:0007669"/>
    <property type="project" value="TreeGrafter"/>
</dbReference>
<name>D0MIF5_RHOM4</name>
<dbReference type="InterPro" id="IPR001789">
    <property type="entry name" value="Sig_transdc_resp-reg_receiver"/>
</dbReference>
<dbReference type="InterPro" id="IPR039420">
    <property type="entry name" value="WalR-like"/>
</dbReference>
<keyword evidence="3" id="KW-0805">Transcription regulation</keyword>
<dbReference type="SUPFAM" id="SSF46894">
    <property type="entry name" value="C-terminal effector domain of the bipartite response regulators"/>
    <property type="match status" value="1"/>
</dbReference>
<dbReference type="GO" id="GO:0000156">
    <property type="term" value="F:phosphorelay response regulator activity"/>
    <property type="evidence" value="ECO:0007669"/>
    <property type="project" value="TreeGrafter"/>
</dbReference>
<gene>
    <name evidence="10" type="ordered locus">Rmar_1374</name>
</gene>
<dbReference type="OrthoDB" id="9790442at2"/>
<dbReference type="SUPFAM" id="SSF52172">
    <property type="entry name" value="CheY-like"/>
    <property type="match status" value="1"/>
</dbReference>
<sequence length="231" mass="26326">MWILLVEDDERLARALARGLREEGYQVDRVADGVEAEARVQASHYDALIVDWRLPRMDGQTLVRRLREAGYQMPILMLTALDDLEHRVAGLDAGADDYLGKPFAFEELLARLRALLRRSPVWQATDVIRLGPLEINERRRQVRVGEYVLPLRPKEYDLLRFLARHPGEVLSRTRIAEQVWGDPFYVSDNTIDVTVSGLRQKLSEATPALQIETVRGVGYALRLEPSATETP</sequence>
<dbReference type="GO" id="GO:0005829">
    <property type="term" value="C:cytosol"/>
    <property type="evidence" value="ECO:0007669"/>
    <property type="project" value="TreeGrafter"/>
</dbReference>
<evidence type="ECO:0000259" key="9">
    <source>
        <dbReference type="PROSITE" id="PS51755"/>
    </source>
</evidence>
<dbReference type="AlphaFoldDB" id="D0MIF5"/>
<proteinExistence type="predicted"/>
<dbReference type="PROSITE" id="PS51755">
    <property type="entry name" value="OMPR_PHOB"/>
    <property type="match status" value="1"/>
</dbReference>
<evidence type="ECO:0000256" key="3">
    <source>
        <dbReference type="ARBA" id="ARBA00023015"/>
    </source>
</evidence>
<dbReference type="EMBL" id="CP001807">
    <property type="protein sequence ID" value="ACY48263.1"/>
    <property type="molecule type" value="Genomic_DNA"/>
</dbReference>
<dbReference type="Pfam" id="PF00072">
    <property type="entry name" value="Response_reg"/>
    <property type="match status" value="1"/>
</dbReference>
<dbReference type="RefSeq" id="WP_012843874.1">
    <property type="nucleotide sequence ID" value="NC_013501.1"/>
</dbReference>
<keyword evidence="11" id="KW-1185">Reference proteome</keyword>
<dbReference type="SMART" id="SM00448">
    <property type="entry name" value="REC"/>
    <property type="match status" value="1"/>
</dbReference>
<evidence type="ECO:0000256" key="2">
    <source>
        <dbReference type="ARBA" id="ARBA00023012"/>
    </source>
</evidence>
<evidence type="ECO:0000256" key="4">
    <source>
        <dbReference type="ARBA" id="ARBA00023125"/>
    </source>
</evidence>
<dbReference type="FunFam" id="3.40.50.2300:FF:000002">
    <property type="entry name" value="DNA-binding response regulator PhoP"/>
    <property type="match status" value="1"/>
</dbReference>
<dbReference type="PROSITE" id="PS50110">
    <property type="entry name" value="RESPONSE_REGULATORY"/>
    <property type="match status" value="1"/>
</dbReference>
<dbReference type="InterPro" id="IPR011006">
    <property type="entry name" value="CheY-like_superfamily"/>
</dbReference>
<dbReference type="SMART" id="SM00862">
    <property type="entry name" value="Trans_reg_C"/>
    <property type="match status" value="1"/>
</dbReference>
<evidence type="ECO:0000313" key="10">
    <source>
        <dbReference type="EMBL" id="ACY48263.1"/>
    </source>
</evidence>
<dbReference type="Gene3D" id="3.40.50.2300">
    <property type="match status" value="1"/>
</dbReference>
<feature type="modified residue" description="4-aspartylphosphate" evidence="6">
    <location>
        <position position="51"/>
    </location>
</feature>
<feature type="domain" description="Response regulatory" evidence="8">
    <location>
        <begin position="2"/>
        <end position="116"/>
    </location>
</feature>
<dbReference type="STRING" id="518766.Rmar_1374"/>
<keyword evidence="5" id="KW-0804">Transcription</keyword>
<dbReference type="GO" id="GO:0032993">
    <property type="term" value="C:protein-DNA complex"/>
    <property type="evidence" value="ECO:0007669"/>
    <property type="project" value="TreeGrafter"/>
</dbReference>
<dbReference type="InterPro" id="IPR001867">
    <property type="entry name" value="OmpR/PhoB-type_DNA-bd"/>
</dbReference>
<keyword evidence="2" id="KW-0902">Two-component regulatory system</keyword>
<dbReference type="KEGG" id="rmr:Rmar_1374"/>
<dbReference type="Pfam" id="PF00486">
    <property type="entry name" value="Trans_reg_C"/>
    <property type="match status" value="1"/>
</dbReference>
<keyword evidence="1 6" id="KW-0597">Phosphoprotein</keyword>
<organism evidence="10 11">
    <name type="scientific">Rhodothermus marinus (strain ATCC 43812 / DSM 4252 / R-10)</name>
    <name type="common">Rhodothermus obamensis</name>
    <dbReference type="NCBI Taxonomy" id="518766"/>
    <lineage>
        <taxon>Bacteria</taxon>
        <taxon>Pseudomonadati</taxon>
        <taxon>Rhodothermota</taxon>
        <taxon>Rhodothermia</taxon>
        <taxon>Rhodothermales</taxon>
        <taxon>Rhodothermaceae</taxon>
        <taxon>Rhodothermus</taxon>
    </lineage>
</organism>
<dbReference type="InterPro" id="IPR016032">
    <property type="entry name" value="Sig_transdc_resp-reg_C-effctor"/>
</dbReference>
<feature type="DNA-binding region" description="OmpR/PhoB-type" evidence="7">
    <location>
        <begin position="125"/>
        <end position="223"/>
    </location>
</feature>
<evidence type="ECO:0000256" key="1">
    <source>
        <dbReference type="ARBA" id="ARBA00022553"/>
    </source>
</evidence>
<dbReference type="eggNOG" id="COG0745">
    <property type="taxonomic scope" value="Bacteria"/>
</dbReference>
<dbReference type="Gene3D" id="6.10.250.690">
    <property type="match status" value="1"/>
</dbReference>
<dbReference type="InterPro" id="IPR036388">
    <property type="entry name" value="WH-like_DNA-bd_sf"/>
</dbReference>
<accession>D0MIF5</accession>
<dbReference type="HOGENOM" id="CLU_000445_30_1_10"/>
<evidence type="ECO:0000256" key="5">
    <source>
        <dbReference type="ARBA" id="ARBA00023163"/>
    </source>
</evidence>
<evidence type="ECO:0000256" key="6">
    <source>
        <dbReference type="PROSITE-ProRule" id="PRU00169"/>
    </source>
</evidence>
<dbReference type="PANTHER" id="PTHR48111">
    <property type="entry name" value="REGULATOR OF RPOS"/>
    <property type="match status" value="1"/>
</dbReference>
<dbReference type="Gene3D" id="1.10.10.10">
    <property type="entry name" value="Winged helix-like DNA-binding domain superfamily/Winged helix DNA-binding domain"/>
    <property type="match status" value="1"/>
</dbReference>